<evidence type="ECO:0000313" key="1">
    <source>
        <dbReference type="EMBL" id="NOU51222.1"/>
    </source>
</evidence>
<proteinExistence type="predicted"/>
<dbReference type="AlphaFoldDB" id="A0A849VCV1"/>
<evidence type="ECO:0000313" key="2">
    <source>
        <dbReference type="Proteomes" id="UP000586305"/>
    </source>
</evidence>
<protein>
    <submittedName>
        <fullName evidence="1">Uncharacterized protein</fullName>
    </submittedName>
</protein>
<keyword evidence="2" id="KW-1185">Reference proteome</keyword>
<name>A0A849VCV1_9GAMM</name>
<gene>
    <name evidence="1" type="ORF">HG263_11860</name>
</gene>
<dbReference type="RefSeq" id="WP_171626285.1">
    <property type="nucleotide sequence ID" value="NZ_JABBPG010000004.1"/>
</dbReference>
<dbReference type="EMBL" id="JABBPG010000004">
    <property type="protein sequence ID" value="NOU51222.1"/>
    <property type="molecule type" value="Genomic_DNA"/>
</dbReference>
<comment type="caution">
    <text evidence="1">The sequence shown here is derived from an EMBL/GenBank/DDBJ whole genome shotgun (WGS) entry which is preliminary data.</text>
</comment>
<sequence length="141" mass="16082">MFIAHGLWRILMHPPYAYMSMKGAFNKEGVVAFQSDLMTTASQFSPQSITEAVVDLSEFEMSTADSIEDTRQYFQGATQRGLRKANYIGANALARNMLAQLWQNTTTEPCFYSSMNELLSKQPHHKENIERLVKISFKHPD</sequence>
<dbReference type="Proteomes" id="UP000586305">
    <property type="component" value="Unassembled WGS sequence"/>
</dbReference>
<accession>A0A849VCV1</accession>
<reference evidence="1 2" key="1">
    <citation type="submission" date="2020-04" db="EMBL/GenBank/DDBJ databases">
        <title>Pseudoalteromonas caenipelagi sp. nov., isolated from a tidal flat.</title>
        <authorList>
            <person name="Park S."/>
            <person name="Yoon J.-H."/>
        </authorList>
    </citation>
    <scope>NUCLEOTIDE SEQUENCE [LARGE SCALE GENOMIC DNA]</scope>
    <source>
        <strain evidence="1 2">JBTF-M23</strain>
    </source>
</reference>
<organism evidence="1 2">
    <name type="scientific">Pseudoalteromonas caenipelagi</name>
    <dbReference type="NCBI Taxonomy" id="2726988"/>
    <lineage>
        <taxon>Bacteria</taxon>
        <taxon>Pseudomonadati</taxon>
        <taxon>Pseudomonadota</taxon>
        <taxon>Gammaproteobacteria</taxon>
        <taxon>Alteromonadales</taxon>
        <taxon>Pseudoalteromonadaceae</taxon>
        <taxon>Pseudoalteromonas</taxon>
    </lineage>
</organism>